<reference evidence="1" key="1">
    <citation type="submission" date="2022-11" db="EMBL/GenBank/DDBJ databases">
        <authorList>
            <person name="Petersen C."/>
        </authorList>
    </citation>
    <scope>NUCLEOTIDE SEQUENCE</scope>
    <source>
        <strain evidence="1">IBT 29864</strain>
    </source>
</reference>
<sequence>MADIQIDSFLKYSSADATPNTPSLTLSLELQGLSDSKIAKRNSNSGLVFRIHRGNDGNDQPCSFYWSDTVDAWGSDGLVLLRYDTEGQLERVKLPSEPWRAHDPTENKVARNPHRLFELNPGESTWFFGGIPDSWLDAMVSGEKYELLWPGGEIYWWAWGGIAENESRSRGGLPRAVLSGTPHVSFMVVEEPPAPVYETPLPKWSKAPAPGTPLFTVALTGAERKGIADEHFQLIQTVTYQGIVSMDPAADPEPASEPITFDAFHLMIPSEWAFRSRENKEWEYCVDRRVGCAMTDLIYDGETAVNVGKDCRWISLAPGESWSQELEIDERLPSDLALGDKVRYQLDGDIIKMWNWGSKADHAQTVLMLPSGRDADDWINRSPIVVPASNPLEFTIIS</sequence>
<dbReference type="EMBL" id="JAPZBS010000001">
    <property type="protein sequence ID" value="KAJ5388948.1"/>
    <property type="molecule type" value="Genomic_DNA"/>
</dbReference>
<keyword evidence="2" id="KW-1185">Reference proteome</keyword>
<evidence type="ECO:0000313" key="2">
    <source>
        <dbReference type="Proteomes" id="UP001147782"/>
    </source>
</evidence>
<dbReference type="RefSeq" id="XP_056559676.1">
    <property type="nucleotide sequence ID" value="XM_056692947.1"/>
</dbReference>
<name>A0A9W9VTB7_9EURO</name>
<comment type="caution">
    <text evidence="1">The sequence shown here is derived from an EMBL/GenBank/DDBJ whole genome shotgun (WGS) entry which is preliminary data.</text>
</comment>
<proteinExistence type="predicted"/>
<gene>
    <name evidence="1" type="ORF">N7496_000016</name>
</gene>
<dbReference type="AlphaFoldDB" id="A0A9W9VTB7"/>
<dbReference type="OrthoDB" id="4323953at2759"/>
<protein>
    <submittedName>
        <fullName evidence="1">Uncharacterized protein</fullName>
    </submittedName>
</protein>
<accession>A0A9W9VTB7</accession>
<evidence type="ECO:0000313" key="1">
    <source>
        <dbReference type="EMBL" id="KAJ5388948.1"/>
    </source>
</evidence>
<dbReference type="Proteomes" id="UP001147782">
    <property type="component" value="Unassembled WGS sequence"/>
</dbReference>
<dbReference type="GeneID" id="81432124"/>
<reference evidence="1" key="2">
    <citation type="journal article" date="2023" name="IMA Fungus">
        <title>Comparative genomic study of the Penicillium genus elucidates a diverse pangenome and 15 lateral gene transfer events.</title>
        <authorList>
            <person name="Petersen C."/>
            <person name="Sorensen T."/>
            <person name="Nielsen M.R."/>
            <person name="Sondergaard T.E."/>
            <person name="Sorensen J.L."/>
            <person name="Fitzpatrick D.A."/>
            <person name="Frisvad J.C."/>
            <person name="Nielsen K.L."/>
        </authorList>
    </citation>
    <scope>NUCLEOTIDE SEQUENCE</scope>
    <source>
        <strain evidence="1">IBT 29864</strain>
    </source>
</reference>
<organism evidence="1 2">
    <name type="scientific">Penicillium cataractarum</name>
    <dbReference type="NCBI Taxonomy" id="2100454"/>
    <lineage>
        <taxon>Eukaryota</taxon>
        <taxon>Fungi</taxon>
        <taxon>Dikarya</taxon>
        <taxon>Ascomycota</taxon>
        <taxon>Pezizomycotina</taxon>
        <taxon>Eurotiomycetes</taxon>
        <taxon>Eurotiomycetidae</taxon>
        <taxon>Eurotiales</taxon>
        <taxon>Aspergillaceae</taxon>
        <taxon>Penicillium</taxon>
    </lineage>
</organism>